<proteinExistence type="predicted"/>
<protein>
    <submittedName>
        <fullName evidence="1">ScyD/ScyE family protein</fullName>
    </submittedName>
</protein>
<keyword evidence="2" id="KW-1185">Reference proteome</keyword>
<accession>A0ABV8XJ29</accession>
<dbReference type="InterPro" id="IPR048031">
    <property type="entry name" value="ScyD/ScyE-like"/>
</dbReference>
<dbReference type="RefSeq" id="WP_380035619.1">
    <property type="nucleotide sequence ID" value="NZ_JBHSEH010000004.1"/>
</dbReference>
<evidence type="ECO:0000313" key="2">
    <source>
        <dbReference type="Proteomes" id="UP001595998"/>
    </source>
</evidence>
<reference evidence="2" key="1">
    <citation type="journal article" date="2019" name="Int. J. Syst. Evol. Microbiol.">
        <title>The Global Catalogue of Microorganisms (GCM) 10K type strain sequencing project: providing services to taxonomists for standard genome sequencing and annotation.</title>
        <authorList>
            <consortium name="The Broad Institute Genomics Platform"/>
            <consortium name="The Broad Institute Genome Sequencing Center for Infectious Disease"/>
            <person name="Wu L."/>
            <person name="Ma J."/>
        </authorList>
    </citation>
    <scope>NUCLEOTIDE SEQUENCE [LARGE SCALE GENOMIC DNA]</scope>
    <source>
        <strain evidence="2">CCUG 56029</strain>
    </source>
</reference>
<name>A0ABV8XJ29_9DEIO</name>
<gene>
    <name evidence="1" type="ORF">ACFOZ9_01685</name>
</gene>
<dbReference type="InterPro" id="IPR011042">
    <property type="entry name" value="6-blade_b-propeller_TolB-like"/>
</dbReference>
<comment type="caution">
    <text evidence="1">The sequence shown here is derived from an EMBL/GenBank/DDBJ whole genome shotgun (WGS) entry which is preliminary data.</text>
</comment>
<dbReference type="SUPFAM" id="SSF101898">
    <property type="entry name" value="NHL repeat"/>
    <property type="match status" value="1"/>
</dbReference>
<evidence type="ECO:0000313" key="1">
    <source>
        <dbReference type="EMBL" id="MFC4424904.1"/>
    </source>
</evidence>
<sequence>MIVMQRRRATSSNASFQRRAAHQAALATVLVSVLLACGASPSVVNSPAAVATQSRPQVAPSSQLLVTGLQGAQGSAVGPGGALYVTEPAAGRIVRIDPQTGEVTPFVSGLPTPLFDVGGVMDLVFIGRTAYALVSLVGTDVGGHNAVGIYRVDGPDRITLVGDIGAYALAHPPMTSYFVPTGVQYALEAFRGGFLVTDGHHNRVLQVTRDGVVSELIAFGNLVPTGLAIAGDTVYMAEAGPVPHLPETGRVVAFRPGAPTATTVASGARLLVDVKFGRGQTLFALAQGVWGGPAEGDPALPGTGSLVRVNADGTLTELVSGLNRPTSMEIIGDTAYIITLDGEVWTVGTLASAPFGHR</sequence>
<dbReference type="EMBL" id="JBHSEH010000004">
    <property type="protein sequence ID" value="MFC4424904.1"/>
    <property type="molecule type" value="Genomic_DNA"/>
</dbReference>
<dbReference type="Gene3D" id="2.120.10.30">
    <property type="entry name" value="TolB, C-terminal domain"/>
    <property type="match status" value="1"/>
</dbReference>
<organism evidence="1 2">
    <name type="scientific">Deinococcus navajonensis</name>
    <dbReference type="NCBI Taxonomy" id="309884"/>
    <lineage>
        <taxon>Bacteria</taxon>
        <taxon>Thermotogati</taxon>
        <taxon>Deinococcota</taxon>
        <taxon>Deinococci</taxon>
        <taxon>Deinococcales</taxon>
        <taxon>Deinococcaceae</taxon>
        <taxon>Deinococcus</taxon>
    </lineage>
</organism>
<dbReference type="NCBIfam" id="NF033206">
    <property type="entry name" value="ScyE_fam"/>
    <property type="match status" value="1"/>
</dbReference>
<dbReference type="Proteomes" id="UP001595998">
    <property type="component" value="Unassembled WGS sequence"/>
</dbReference>